<dbReference type="HAMAP" id="MF_00012">
    <property type="entry name" value="IlvD"/>
    <property type="match status" value="1"/>
</dbReference>
<keyword evidence="9 15" id="KW-0456">Lyase</keyword>
<evidence type="ECO:0000313" key="19">
    <source>
        <dbReference type="EMBL" id="MDT0681388.1"/>
    </source>
</evidence>
<reference evidence="19 20" key="1">
    <citation type="submission" date="2023-09" db="EMBL/GenBank/DDBJ databases">
        <authorList>
            <person name="Rey-Velasco X."/>
        </authorList>
    </citation>
    <scope>NUCLEOTIDE SEQUENCE [LARGE SCALE GENOMIC DNA]</scope>
    <source>
        <strain evidence="19 20">F158</strain>
    </source>
</reference>
<dbReference type="RefSeq" id="WP_311689029.1">
    <property type="nucleotide sequence ID" value="NZ_JAVRHL010000001.1"/>
</dbReference>
<dbReference type="NCBIfam" id="TIGR00110">
    <property type="entry name" value="ilvD"/>
    <property type="match status" value="1"/>
</dbReference>
<feature type="binding site" evidence="15">
    <location>
        <position position="463"/>
    </location>
    <ligand>
        <name>Mg(2+)</name>
        <dbReference type="ChEBI" id="CHEBI:18420"/>
    </ligand>
</feature>
<feature type="modified residue" description="N6-carboxylysine" evidence="15">
    <location>
        <position position="131"/>
    </location>
</feature>
<feature type="active site" description="Proton acceptor" evidence="15">
    <location>
        <position position="489"/>
    </location>
</feature>
<keyword evidence="6 15" id="KW-0460">Magnesium</keyword>
<dbReference type="PANTHER" id="PTHR21000">
    <property type="entry name" value="DIHYDROXY-ACID DEHYDRATASE DAD"/>
    <property type="match status" value="1"/>
</dbReference>
<dbReference type="Gene3D" id="3.50.30.80">
    <property type="entry name" value="IlvD/EDD C-terminal domain-like"/>
    <property type="match status" value="1"/>
</dbReference>
<comment type="subunit">
    <text evidence="15">Homodimer.</text>
</comment>
<feature type="binding site" evidence="15">
    <location>
        <position position="56"/>
    </location>
    <ligand>
        <name>[2Fe-2S] cluster</name>
        <dbReference type="ChEBI" id="CHEBI:190135"/>
    </ligand>
</feature>
<gene>
    <name evidence="15 19" type="primary">ilvD</name>
    <name evidence="19" type="ORF">RM543_01730</name>
</gene>
<keyword evidence="10 15" id="KW-0100">Branched-chain amino acid biosynthesis</keyword>
<dbReference type="Pfam" id="PF24877">
    <property type="entry name" value="ILV_EDD_C"/>
    <property type="match status" value="1"/>
</dbReference>
<feature type="binding site" description="via carbamate group" evidence="15">
    <location>
        <position position="131"/>
    </location>
    <ligand>
        <name>Mg(2+)</name>
        <dbReference type="ChEBI" id="CHEBI:18420"/>
    </ligand>
</feature>
<dbReference type="SUPFAM" id="SSF52016">
    <property type="entry name" value="LeuD/IlvD-like"/>
    <property type="match status" value="1"/>
</dbReference>
<evidence type="ECO:0000256" key="3">
    <source>
        <dbReference type="ARBA" id="ARBA00022605"/>
    </source>
</evidence>
<evidence type="ECO:0000256" key="13">
    <source>
        <dbReference type="ARBA" id="ARBA00029437"/>
    </source>
</evidence>
<dbReference type="PROSITE" id="PS00886">
    <property type="entry name" value="ILVD_EDD_1"/>
    <property type="match status" value="1"/>
</dbReference>
<feature type="compositionally biased region" description="Basic and acidic residues" evidence="16">
    <location>
        <begin position="1"/>
        <end position="10"/>
    </location>
</feature>
<evidence type="ECO:0000313" key="20">
    <source>
        <dbReference type="Proteomes" id="UP001265259"/>
    </source>
</evidence>
<feature type="domain" description="Dihydroxy-acid/6-phosphogluconate dehydratase N-terminal" evidence="17">
    <location>
        <begin position="41"/>
        <end position="367"/>
    </location>
</feature>
<comment type="caution">
    <text evidence="19">The sequence shown here is derived from an EMBL/GenBank/DDBJ whole genome shotgun (WGS) entry which is preliminary data.</text>
</comment>
<evidence type="ECO:0000256" key="16">
    <source>
        <dbReference type="SAM" id="MobiDB-lite"/>
    </source>
</evidence>
<comment type="pathway">
    <text evidence="13 15">Amino-acid biosynthesis; L-isoleucine biosynthesis; L-isoleucine from 2-oxobutanoate: step 3/4.</text>
</comment>
<keyword evidence="4 15" id="KW-0001">2Fe-2S</keyword>
<feature type="binding site" evidence="15">
    <location>
        <position position="130"/>
    </location>
    <ligand>
        <name>Mg(2+)</name>
        <dbReference type="ChEBI" id="CHEBI:18420"/>
    </ligand>
</feature>
<dbReference type="PANTHER" id="PTHR21000:SF5">
    <property type="entry name" value="DIHYDROXY-ACID DEHYDRATASE, MITOCHONDRIAL"/>
    <property type="match status" value="1"/>
</dbReference>
<dbReference type="EMBL" id="JAVRHL010000001">
    <property type="protein sequence ID" value="MDT0681388.1"/>
    <property type="molecule type" value="Genomic_DNA"/>
</dbReference>
<dbReference type="EC" id="4.2.1.9" evidence="14 15"/>
<evidence type="ECO:0000256" key="15">
    <source>
        <dbReference type="HAMAP-Rule" id="MF_00012"/>
    </source>
</evidence>
<evidence type="ECO:0000256" key="11">
    <source>
        <dbReference type="ARBA" id="ARBA00029304"/>
    </source>
</evidence>
<dbReference type="InterPro" id="IPR020558">
    <property type="entry name" value="DiOHA_6PGluconate_deHydtase_CS"/>
</dbReference>
<feature type="binding site" evidence="15">
    <location>
        <position position="88"/>
    </location>
    <ligand>
        <name>Mg(2+)</name>
        <dbReference type="ChEBI" id="CHEBI:18420"/>
    </ligand>
</feature>
<evidence type="ECO:0000256" key="4">
    <source>
        <dbReference type="ARBA" id="ARBA00022714"/>
    </source>
</evidence>
<dbReference type="NCBIfam" id="NF002068">
    <property type="entry name" value="PRK00911.1"/>
    <property type="match status" value="1"/>
</dbReference>
<evidence type="ECO:0000256" key="7">
    <source>
        <dbReference type="ARBA" id="ARBA00023004"/>
    </source>
</evidence>
<comment type="similarity">
    <text evidence="2 15">Belongs to the IlvD/Edd family.</text>
</comment>
<evidence type="ECO:0000256" key="6">
    <source>
        <dbReference type="ARBA" id="ARBA00022842"/>
    </source>
</evidence>
<evidence type="ECO:0000256" key="10">
    <source>
        <dbReference type="ARBA" id="ARBA00023304"/>
    </source>
</evidence>
<proteinExistence type="inferred from homology"/>
<comment type="function">
    <text evidence="15">Functions in the biosynthesis of branched-chain amino acids. Catalyzes the dehydration of (2R,3R)-2,3-dihydroxy-3-methylpentanoate (2,3-dihydroxy-3-methylvalerate) into 2-oxo-3-methylpentanoate (2-oxo-3-methylvalerate) and of (2R)-2,3-dihydroxy-3-methylbutanoate (2,3-dihydroxyisovalerate) into 2-oxo-3-methylbutanoate (2-oxoisovalerate), the penultimate precursor to L-isoleucine and L-valine, respectively.</text>
</comment>
<organism evidence="19 20">
    <name type="scientific">Tropicimonas omnivorans</name>
    <dbReference type="NCBI Taxonomy" id="3075590"/>
    <lineage>
        <taxon>Bacteria</taxon>
        <taxon>Pseudomonadati</taxon>
        <taxon>Pseudomonadota</taxon>
        <taxon>Alphaproteobacteria</taxon>
        <taxon>Rhodobacterales</taxon>
        <taxon>Roseobacteraceae</taxon>
        <taxon>Tropicimonas</taxon>
    </lineage>
</organism>
<evidence type="ECO:0000256" key="12">
    <source>
        <dbReference type="ARBA" id="ARBA00029436"/>
    </source>
</evidence>
<keyword evidence="3 15" id="KW-0028">Amino-acid biosynthesis</keyword>
<evidence type="ECO:0000256" key="2">
    <source>
        <dbReference type="ARBA" id="ARBA00006486"/>
    </source>
</evidence>
<dbReference type="InterPro" id="IPR056740">
    <property type="entry name" value="ILV_EDD_C"/>
</dbReference>
<evidence type="ECO:0000256" key="1">
    <source>
        <dbReference type="ARBA" id="ARBA00001946"/>
    </source>
</evidence>
<keyword evidence="20" id="KW-1185">Reference proteome</keyword>
<comment type="cofactor">
    <cofactor evidence="15">
        <name>[2Fe-2S] cluster</name>
        <dbReference type="ChEBI" id="CHEBI:190135"/>
    </cofactor>
    <text evidence="15">Binds 1 [2Fe-2S] cluster per subunit. This cluster acts as a Lewis acid cofactor.</text>
</comment>
<protein>
    <recommendedName>
        <fullName evidence="14 15">Dihydroxy-acid dehydratase</fullName>
        <shortName evidence="15">DAD</shortName>
        <ecNumber evidence="14 15">4.2.1.9</ecNumber>
    </recommendedName>
</protein>
<comment type="catalytic activity">
    <reaction evidence="11">
        <text>(2R)-2,3-dihydroxy-3-methylbutanoate = 3-methyl-2-oxobutanoate + H2O</text>
        <dbReference type="Rhea" id="RHEA:24809"/>
        <dbReference type="ChEBI" id="CHEBI:11851"/>
        <dbReference type="ChEBI" id="CHEBI:15377"/>
        <dbReference type="ChEBI" id="CHEBI:49072"/>
        <dbReference type="EC" id="4.2.1.9"/>
    </reaction>
    <physiologicalReaction direction="left-to-right" evidence="11">
        <dbReference type="Rhea" id="RHEA:24810"/>
    </physiologicalReaction>
</comment>
<feature type="domain" description="Dihydroxy-acid/6-phosphogluconate dehydratase C-terminal" evidence="18">
    <location>
        <begin position="379"/>
        <end position="571"/>
    </location>
</feature>
<dbReference type="InterPro" id="IPR004404">
    <property type="entry name" value="DihydroxyA_deHydtase"/>
</dbReference>
<comment type="caution">
    <text evidence="15">Lacks conserved residue(s) required for the propagation of feature annotation.</text>
</comment>
<keyword evidence="7 15" id="KW-0408">Iron</keyword>
<evidence type="ECO:0000256" key="14">
    <source>
        <dbReference type="ARBA" id="ARBA00029490"/>
    </source>
</evidence>
<evidence type="ECO:0000256" key="5">
    <source>
        <dbReference type="ARBA" id="ARBA00022723"/>
    </source>
</evidence>
<dbReference type="Proteomes" id="UP001265259">
    <property type="component" value="Unassembled WGS sequence"/>
</dbReference>
<dbReference type="InterPro" id="IPR037237">
    <property type="entry name" value="IlvD/EDD_N"/>
</dbReference>
<keyword evidence="5 15" id="KW-0479">Metal-binding</keyword>
<comment type="catalytic activity">
    <reaction evidence="15">
        <text>(2R,3R)-2,3-dihydroxy-3-methylpentanoate = (S)-3-methyl-2-oxopentanoate + H2O</text>
        <dbReference type="Rhea" id="RHEA:27694"/>
        <dbReference type="ChEBI" id="CHEBI:15377"/>
        <dbReference type="ChEBI" id="CHEBI:35146"/>
        <dbReference type="ChEBI" id="CHEBI:49258"/>
        <dbReference type="EC" id="4.2.1.9"/>
    </reaction>
</comment>
<evidence type="ECO:0000256" key="9">
    <source>
        <dbReference type="ARBA" id="ARBA00023239"/>
    </source>
</evidence>
<dbReference type="Pfam" id="PF00920">
    <property type="entry name" value="ILVD_EDD_N"/>
    <property type="match status" value="1"/>
</dbReference>
<dbReference type="PROSITE" id="PS00887">
    <property type="entry name" value="ILVD_EDD_2"/>
    <property type="match status" value="1"/>
</dbReference>
<feature type="region of interest" description="Disordered" evidence="16">
    <location>
        <begin position="1"/>
        <end position="22"/>
    </location>
</feature>
<sequence>MLKSKSDKSKLPSRHVTEGPSRAPHRSYYYAMGLSEEEIDRPFVGVATCWNEAAPCNISLSRQAQAVKLGVKAAAGTPREFTTITVTDGIAMGHEGMRSSLASREAIADTVELTMRGHCYDALVGLAGCDKSLPGMMMAMVRLNVPSVFIYGGSILPGKVPAGADVPEDFATRDLTVQDMFEAVGRHQNGTLSDAALAILERVACPSAGACGGQFTANTMACVSEAIGLALFNSSGTPAPYESRDQYATASGEAVMSLIEKNIRARDIVTRQSLENAARVVACTGGSTNAGLHLPAIANEAGIDFDLFDVCEIFHDTPYFVDLKPGGQYVAKDLYNAGGIPVVMKELRKAGLIHEDCITASGRSIGEELDLTAGEPDRKVIHPIETPITKTGGVVGLRGNIAPDGAIVKVAGMSAEEQVFTGPARVFESEEEAFEAVQNREYEEGEVIVIRNEGPAGGPGMREMLSTTAALSGQGMGKKVALITDGRFSGATRGFCVGHVGPEAAHGGPIALLKTGDVITIDAVTGKIDVDLSEADLAARKDEWAGPKPTNYASGALFKFAQLVGGARYGAVTHPGASAETHVYMDL</sequence>
<comment type="pathway">
    <text evidence="12 15">Amino-acid biosynthesis; L-valine biosynthesis; L-valine from pyruvate: step 3/4.</text>
</comment>
<accession>A0ABU3DCU6</accession>
<comment type="cofactor">
    <cofactor evidence="1 15">
        <name>Mg(2+)</name>
        <dbReference type="ChEBI" id="CHEBI:18420"/>
    </cofactor>
</comment>
<evidence type="ECO:0000259" key="18">
    <source>
        <dbReference type="Pfam" id="PF24877"/>
    </source>
</evidence>
<dbReference type="InterPro" id="IPR050165">
    <property type="entry name" value="DHAD_IlvD/Edd"/>
</dbReference>
<dbReference type="SUPFAM" id="SSF143975">
    <property type="entry name" value="IlvD/EDD N-terminal domain-like"/>
    <property type="match status" value="1"/>
</dbReference>
<keyword evidence="8 15" id="KW-0411">Iron-sulfur</keyword>
<evidence type="ECO:0000256" key="8">
    <source>
        <dbReference type="ARBA" id="ARBA00023014"/>
    </source>
</evidence>
<name>A0ABU3DCU6_9RHOB</name>
<dbReference type="GO" id="GO:0004160">
    <property type="term" value="F:dihydroxy-acid dehydratase activity"/>
    <property type="evidence" value="ECO:0007669"/>
    <property type="project" value="UniProtKB-EC"/>
</dbReference>
<dbReference type="InterPro" id="IPR000581">
    <property type="entry name" value="ILV_EDD_N"/>
</dbReference>
<dbReference type="InterPro" id="IPR042096">
    <property type="entry name" value="Dihydro-acid_dehy_C"/>
</dbReference>
<evidence type="ECO:0000259" key="17">
    <source>
        <dbReference type="Pfam" id="PF00920"/>
    </source>
</evidence>